<sequence length="70" mass="7782">MGLALQIGTSIITVLLFVGLAAVAKIMAWPLWVSIPVFLLLFVLMTVVMSWLTVTLRLKAEKKEEEANHD</sequence>
<keyword evidence="4" id="KW-1185">Reference proteome</keyword>
<keyword evidence="1" id="KW-0472">Membrane</keyword>
<evidence type="ECO:0000256" key="1">
    <source>
        <dbReference type="SAM" id="Phobius"/>
    </source>
</evidence>
<feature type="transmembrane region" description="Helical" evidence="1">
    <location>
        <begin position="31"/>
        <end position="54"/>
    </location>
</feature>
<proteinExistence type="predicted"/>
<comment type="caution">
    <text evidence="3">The sequence shown here is derived from an EMBL/GenBank/DDBJ whole genome shotgun (WGS) entry which is preliminary data.</text>
</comment>
<evidence type="ECO:0000313" key="3">
    <source>
        <dbReference type="EMBL" id="MBJ7637957.1"/>
    </source>
</evidence>
<reference evidence="3 4" key="2">
    <citation type="journal article" date="2021" name="Int. J. Food Microbiol.">
        <title>Safety demonstration of a microbial species for use in the food chain: Weissella confusa.</title>
        <authorList>
            <person name="Bourdichon F."/>
            <person name="Patrone V."/>
            <person name="Fontana A."/>
            <person name="Milani G."/>
            <person name="Morelli L."/>
        </authorList>
    </citation>
    <scope>NUCLEOTIDE SEQUENCE [LARGE SCALE GENOMIC DNA]</scope>
    <source>
        <strain evidence="2">CCUG 30943</strain>
        <strain evidence="3 4">CCUG 43002</strain>
    </source>
</reference>
<keyword evidence="1" id="KW-0812">Transmembrane</keyword>
<dbReference type="Proteomes" id="UP000808038">
    <property type="component" value="Unassembled WGS sequence"/>
</dbReference>
<evidence type="ECO:0000313" key="2">
    <source>
        <dbReference type="EMBL" id="MBJ7631632.1"/>
    </source>
</evidence>
<keyword evidence="1" id="KW-1133">Transmembrane helix</keyword>
<dbReference type="AlphaFoldDB" id="A0A1K0ETH6"/>
<organism evidence="3 4">
    <name type="scientific">Weissella confusa</name>
    <name type="common">Lactobacillus confusus</name>
    <dbReference type="NCBI Taxonomy" id="1583"/>
    <lineage>
        <taxon>Bacteria</taxon>
        <taxon>Bacillati</taxon>
        <taxon>Bacillota</taxon>
        <taxon>Bacilli</taxon>
        <taxon>Lactobacillales</taxon>
        <taxon>Lactobacillaceae</taxon>
        <taxon>Weissella</taxon>
    </lineage>
</organism>
<dbReference type="Proteomes" id="UP000728106">
    <property type="component" value="Unassembled WGS sequence"/>
</dbReference>
<reference evidence="3" key="1">
    <citation type="submission" date="2020-02" db="EMBL/GenBank/DDBJ databases">
        <authorList>
            <person name="Fontana A."/>
            <person name="Patrone V."/>
            <person name="Morelli L."/>
        </authorList>
    </citation>
    <scope>NUCLEOTIDE SEQUENCE</scope>
    <source>
        <strain evidence="2">CCUG 30943</strain>
        <strain evidence="3">CCUG 43002</strain>
    </source>
</reference>
<gene>
    <name evidence="3" type="ORF">HAU20_00790</name>
    <name evidence="2" type="ORF">HAU43_00685</name>
</gene>
<evidence type="ECO:0000313" key="4">
    <source>
        <dbReference type="Proteomes" id="UP000728106"/>
    </source>
</evidence>
<dbReference type="EMBL" id="JAAOCP010000001">
    <property type="protein sequence ID" value="MBJ7637957.1"/>
    <property type="molecule type" value="Genomic_DNA"/>
</dbReference>
<dbReference type="RefSeq" id="WP_003609037.1">
    <property type="nucleotide sequence ID" value="NZ_ALXH01000047.1"/>
</dbReference>
<dbReference type="GeneID" id="57978555"/>
<protein>
    <submittedName>
        <fullName evidence="3">Uncharacterized protein</fullName>
    </submittedName>
</protein>
<dbReference type="EMBL" id="JAAOCX010000001">
    <property type="protein sequence ID" value="MBJ7631632.1"/>
    <property type="molecule type" value="Genomic_DNA"/>
</dbReference>
<accession>A0A1K0ETH6</accession>
<name>A0A1K0ETH6_WEICO</name>